<reference evidence="8 9" key="1">
    <citation type="journal article" date="2015" name="Nature">
        <title>rRNA introns, odd ribosomes, and small enigmatic genomes across a large radiation of phyla.</title>
        <authorList>
            <person name="Brown C.T."/>
            <person name="Hug L.A."/>
            <person name="Thomas B.C."/>
            <person name="Sharon I."/>
            <person name="Castelle C.J."/>
            <person name="Singh A."/>
            <person name="Wilkins M.J."/>
            <person name="Williams K.H."/>
            <person name="Banfield J.F."/>
        </authorList>
    </citation>
    <scope>NUCLEOTIDE SEQUENCE [LARGE SCALE GENOMIC DNA]</scope>
</reference>
<dbReference type="Pfam" id="PF00398">
    <property type="entry name" value="RrnaAD"/>
    <property type="match status" value="1"/>
</dbReference>
<feature type="region of interest" description="Disordered" evidence="6">
    <location>
        <begin position="268"/>
        <end position="292"/>
    </location>
</feature>
<dbReference type="InterPro" id="IPR001737">
    <property type="entry name" value="KsgA/Erm"/>
</dbReference>
<evidence type="ECO:0000313" key="9">
    <source>
        <dbReference type="Proteomes" id="UP000034591"/>
    </source>
</evidence>
<dbReference type="PROSITE" id="PS01131">
    <property type="entry name" value="RRNA_A_DIMETH"/>
    <property type="match status" value="1"/>
</dbReference>
<feature type="binding site" evidence="5">
    <location>
        <position position="104"/>
    </location>
    <ligand>
        <name>S-adenosyl-L-methionine</name>
        <dbReference type="ChEBI" id="CHEBI:59789"/>
    </ligand>
</feature>
<dbReference type="InterPro" id="IPR029063">
    <property type="entry name" value="SAM-dependent_MTases_sf"/>
</dbReference>
<keyword evidence="1 5" id="KW-0489">Methyltransferase</keyword>
<dbReference type="AlphaFoldDB" id="A0A0G0GZR5"/>
<sequence length="292" mass="34131">MKKINRNQKLWQSQNFIRRPELVSDLLKETDIGKDDLVVEIGPGKGVITRKLAEIARKVVAVEKDPRLVNKLKAEFSESPNVNIVEADFLTWHPSDEPHKVFSNIPFQATADIVAKITTPPNTPEESFLIVQKEAAERFIDSPHKPKTQAAVLLEPFYETTVVRSIDRREFEPVPNVDAVLARFRKREKPLIDENKRQSFRDFVIYGFNQWQPTIGKSLSKVFSERQLNRMEHDLDLEGLKPSEVTAEKWRELYKRYEAYVPEDKKRAVRGEEKRLREKQKTMQKSHRTRRS</sequence>
<dbReference type="CDD" id="cd02440">
    <property type="entry name" value="AdoMet_MTases"/>
    <property type="match status" value="1"/>
</dbReference>
<feature type="binding site" evidence="5">
    <location>
        <position position="17"/>
    </location>
    <ligand>
        <name>S-adenosyl-L-methionine</name>
        <dbReference type="ChEBI" id="CHEBI:59789"/>
    </ligand>
</feature>
<feature type="domain" description="Ribosomal RNA adenine methylase transferase N-terminal" evidence="7">
    <location>
        <begin position="22"/>
        <end position="188"/>
    </location>
</feature>
<evidence type="ECO:0000256" key="6">
    <source>
        <dbReference type="SAM" id="MobiDB-lite"/>
    </source>
</evidence>
<dbReference type="STRING" id="1618545.US53_C0050G0005"/>
<accession>A0A0G0GZR5</accession>
<protein>
    <submittedName>
        <fullName evidence="8">rRNA (Adenine-N(6)-)-methyltransferase</fullName>
    </submittedName>
</protein>
<organism evidence="8 9">
    <name type="scientific">Candidatus Woesebacteria bacterium GW2011_GWA1_37_7</name>
    <dbReference type="NCBI Taxonomy" id="1618545"/>
    <lineage>
        <taxon>Bacteria</taxon>
        <taxon>Candidatus Woeseibacteriota</taxon>
    </lineage>
</organism>
<feature type="compositionally biased region" description="Basic residues" evidence="6">
    <location>
        <begin position="282"/>
        <end position="292"/>
    </location>
</feature>
<gene>
    <name evidence="8" type="ORF">US53_C0050G0005</name>
</gene>
<evidence type="ECO:0000256" key="4">
    <source>
        <dbReference type="ARBA" id="ARBA00022884"/>
    </source>
</evidence>
<dbReference type="Proteomes" id="UP000034591">
    <property type="component" value="Unassembled WGS sequence"/>
</dbReference>
<evidence type="ECO:0000256" key="5">
    <source>
        <dbReference type="PROSITE-ProRule" id="PRU01026"/>
    </source>
</evidence>
<dbReference type="InterPro" id="IPR023165">
    <property type="entry name" value="rRNA_Ade_diMease-like_C"/>
</dbReference>
<keyword evidence="2 5" id="KW-0808">Transferase</keyword>
<proteinExistence type="inferred from homology"/>
<evidence type="ECO:0000256" key="2">
    <source>
        <dbReference type="ARBA" id="ARBA00022679"/>
    </source>
</evidence>
<feature type="binding site" evidence="5">
    <location>
        <position position="88"/>
    </location>
    <ligand>
        <name>S-adenosyl-L-methionine</name>
        <dbReference type="ChEBI" id="CHEBI:59789"/>
    </ligand>
</feature>
<keyword evidence="4 5" id="KW-0694">RNA-binding</keyword>
<dbReference type="Gene3D" id="3.40.50.150">
    <property type="entry name" value="Vaccinia Virus protein VP39"/>
    <property type="match status" value="1"/>
</dbReference>
<dbReference type="NCBIfam" id="NF000499">
    <property type="entry name" value="Erm23S_rRNA_broad"/>
    <property type="match status" value="1"/>
</dbReference>
<dbReference type="GO" id="GO:0003723">
    <property type="term" value="F:RNA binding"/>
    <property type="evidence" value="ECO:0007669"/>
    <property type="project" value="UniProtKB-UniRule"/>
</dbReference>
<evidence type="ECO:0000256" key="1">
    <source>
        <dbReference type="ARBA" id="ARBA00022603"/>
    </source>
</evidence>
<evidence type="ECO:0000259" key="7">
    <source>
        <dbReference type="SMART" id="SM00650"/>
    </source>
</evidence>
<dbReference type="PANTHER" id="PTHR11727:SF7">
    <property type="entry name" value="DIMETHYLADENOSINE TRANSFERASE-RELATED"/>
    <property type="match status" value="1"/>
</dbReference>
<evidence type="ECO:0000313" key="8">
    <source>
        <dbReference type="EMBL" id="KKQ36473.1"/>
    </source>
</evidence>
<dbReference type="Gene3D" id="1.10.8.100">
    <property type="entry name" value="Ribosomal RNA adenine dimethylase-like, domain 2"/>
    <property type="match status" value="1"/>
</dbReference>
<comment type="similarity">
    <text evidence="5">Belongs to the class I-like SAM-binding methyltransferase superfamily. rRNA adenine N(6)-methyltransferase family.</text>
</comment>
<dbReference type="InterPro" id="IPR020598">
    <property type="entry name" value="rRNA_Ade_methylase_Trfase_N"/>
</dbReference>
<dbReference type="GO" id="GO:0000179">
    <property type="term" value="F:rRNA (adenine-N6,N6-)-dimethyltransferase activity"/>
    <property type="evidence" value="ECO:0007669"/>
    <property type="project" value="UniProtKB-UniRule"/>
</dbReference>
<feature type="binding site" evidence="5">
    <location>
        <position position="15"/>
    </location>
    <ligand>
        <name>S-adenosyl-L-methionine</name>
        <dbReference type="ChEBI" id="CHEBI:59789"/>
    </ligand>
</feature>
<keyword evidence="3 5" id="KW-0949">S-adenosyl-L-methionine</keyword>
<comment type="caution">
    <text evidence="8">The sequence shown here is derived from an EMBL/GenBank/DDBJ whole genome shotgun (WGS) entry which is preliminary data.</text>
</comment>
<dbReference type="EMBL" id="LBTI01000050">
    <property type="protein sequence ID" value="KKQ36473.1"/>
    <property type="molecule type" value="Genomic_DNA"/>
</dbReference>
<feature type="compositionally biased region" description="Basic and acidic residues" evidence="6">
    <location>
        <begin position="268"/>
        <end position="281"/>
    </location>
</feature>
<feature type="binding site" evidence="5">
    <location>
        <position position="42"/>
    </location>
    <ligand>
        <name>S-adenosyl-L-methionine</name>
        <dbReference type="ChEBI" id="CHEBI:59789"/>
    </ligand>
</feature>
<dbReference type="PROSITE" id="PS51689">
    <property type="entry name" value="SAM_RNA_A_N6_MT"/>
    <property type="match status" value="1"/>
</dbReference>
<name>A0A0G0GZR5_9BACT</name>
<dbReference type="PANTHER" id="PTHR11727">
    <property type="entry name" value="DIMETHYLADENOSINE TRANSFERASE"/>
    <property type="match status" value="1"/>
</dbReference>
<evidence type="ECO:0000256" key="3">
    <source>
        <dbReference type="ARBA" id="ARBA00022691"/>
    </source>
</evidence>
<dbReference type="SMART" id="SM00650">
    <property type="entry name" value="rADc"/>
    <property type="match status" value="1"/>
</dbReference>
<dbReference type="InterPro" id="IPR020596">
    <property type="entry name" value="rRNA_Ade_Mease_Trfase_CS"/>
</dbReference>
<feature type="binding site" evidence="5">
    <location>
        <position position="63"/>
    </location>
    <ligand>
        <name>S-adenosyl-L-methionine</name>
        <dbReference type="ChEBI" id="CHEBI:59789"/>
    </ligand>
</feature>
<dbReference type="SUPFAM" id="SSF53335">
    <property type="entry name" value="S-adenosyl-L-methionine-dependent methyltransferases"/>
    <property type="match status" value="1"/>
</dbReference>